<sequence>MDRSKRDLESLVVTQKEQLSRYETRLKDVVTAYKGLLKEKEALEASLAALTSSKAKSDETPQVSTADKTNTAPSQDAASSGELQLQIATLMNSLATLSAEKSRMESSFQADKKQLRAEIAQKDAANKELLERTNELRRQHQIEIEGMKSKIIVERHEREKESNNHMVMIRELQKLYADERHLKENLEMQLNDLKSQFSSTGYADTKVKDLQKELHEAKEKLKKYENKKMSPAPENSNILQQLQNEMQHLKQQHAIAIKSEQKRALVAEERNKKLAALHEDRVANLEARLAELSSTVGTYDRLRQQDQENIQKLKDKIAQLATVTENDIPPTPSPKRGVADIVDEIQQLKKILLIENARSQNPIDINKIFNTDTDHSHCLEDYNKMQVELDAVKNENKDLANSVETQKNHIKTLQEKVKVLNRNIDDQEAELKAQADRIVHAVKSERSKWKESIEALENDYRGKLNSLEHQLQKQRSRSLQLLDEKENEIRALKTSFEIFIPQQQTSETVEPPSARKISASHLNAVLNSNTPATTTTASASTLSEGCHILHYVNELARKDVEISGLRKTKHAAETALRQALQDKVTAQEALNDKIMKLEQEVDRLERCKTREGANLEYLKNVILSYLSSTDKDGKKHMVNAIAAVLQFTSVEMKTINSLLYSKK</sequence>
<dbReference type="AlphaFoldDB" id="A0A7R8V7A7"/>
<evidence type="ECO:0000313" key="10">
    <source>
        <dbReference type="Proteomes" id="UP000594454"/>
    </source>
</evidence>
<accession>A0A7R8V7A7</accession>
<dbReference type="InterPro" id="IPR051952">
    <property type="entry name" value="Golgi-autophagy_related"/>
</dbReference>
<gene>
    <name evidence="9" type="ORF">HERILL_LOCUS15710</name>
</gene>
<feature type="compositionally biased region" description="Polar residues" evidence="7">
    <location>
        <begin position="60"/>
        <end position="80"/>
    </location>
</feature>
<keyword evidence="4 6" id="KW-0175">Coiled coil</keyword>
<dbReference type="PROSITE" id="PS50913">
    <property type="entry name" value="GRIP"/>
    <property type="match status" value="1"/>
</dbReference>
<feature type="coiled-coil region" evidence="6">
    <location>
        <begin position="382"/>
        <end position="488"/>
    </location>
</feature>
<dbReference type="GO" id="GO:0005794">
    <property type="term" value="C:Golgi apparatus"/>
    <property type="evidence" value="ECO:0007669"/>
    <property type="project" value="TreeGrafter"/>
</dbReference>
<dbReference type="Gene3D" id="1.10.220.60">
    <property type="entry name" value="GRIP domain"/>
    <property type="match status" value="1"/>
</dbReference>
<feature type="coiled-coil region" evidence="6">
    <location>
        <begin position="112"/>
        <end position="323"/>
    </location>
</feature>
<dbReference type="PANTHER" id="PTHR23157:SF25">
    <property type="entry name" value="GRIP AND COILED-COIL DOMAIN-CONTAINING PROTEIN 1"/>
    <property type="match status" value="1"/>
</dbReference>
<dbReference type="InterPro" id="IPR000237">
    <property type="entry name" value="GRIP_dom"/>
</dbReference>
<evidence type="ECO:0000313" key="9">
    <source>
        <dbReference type="EMBL" id="CAD7093427.1"/>
    </source>
</evidence>
<reference evidence="9 10" key="1">
    <citation type="submission" date="2020-11" db="EMBL/GenBank/DDBJ databases">
        <authorList>
            <person name="Wallbank WR R."/>
            <person name="Pardo Diaz C."/>
            <person name="Kozak K."/>
            <person name="Martin S."/>
            <person name="Jiggins C."/>
            <person name="Moest M."/>
            <person name="Warren A I."/>
            <person name="Generalovic N T."/>
            <person name="Byers J.R.P. K."/>
            <person name="Montejo-Kovacevich G."/>
            <person name="Yen C E."/>
        </authorList>
    </citation>
    <scope>NUCLEOTIDE SEQUENCE [LARGE SCALE GENOMIC DNA]</scope>
</reference>
<name>A0A7R8V7A7_HERIL</name>
<dbReference type="InParanoid" id="A0A7R8V7A7"/>
<dbReference type="FunCoup" id="A0A7R8V7A7">
    <property type="interactions" value="1075"/>
</dbReference>
<dbReference type="OrthoDB" id="9898580at2759"/>
<feature type="domain" description="GRIP" evidence="8">
    <location>
        <begin position="608"/>
        <end position="658"/>
    </location>
</feature>
<dbReference type="Pfam" id="PF01465">
    <property type="entry name" value="GRIP"/>
    <property type="match status" value="1"/>
</dbReference>
<comment type="subcellular location">
    <subcellularLocation>
        <location evidence="2">Cytoplasm</location>
    </subcellularLocation>
    <subcellularLocation>
        <location evidence="1">Endomembrane system</location>
        <topology evidence="1">Peripheral membrane protein</topology>
    </subcellularLocation>
</comment>
<organism evidence="9 10">
    <name type="scientific">Hermetia illucens</name>
    <name type="common">Black soldier fly</name>
    <dbReference type="NCBI Taxonomy" id="343691"/>
    <lineage>
        <taxon>Eukaryota</taxon>
        <taxon>Metazoa</taxon>
        <taxon>Ecdysozoa</taxon>
        <taxon>Arthropoda</taxon>
        <taxon>Hexapoda</taxon>
        <taxon>Insecta</taxon>
        <taxon>Pterygota</taxon>
        <taxon>Neoptera</taxon>
        <taxon>Endopterygota</taxon>
        <taxon>Diptera</taxon>
        <taxon>Brachycera</taxon>
        <taxon>Stratiomyomorpha</taxon>
        <taxon>Stratiomyidae</taxon>
        <taxon>Hermetiinae</taxon>
        <taxon>Hermetia</taxon>
    </lineage>
</organism>
<protein>
    <recommendedName>
        <fullName evidence="8">GRIP domain-containing protein</fullName>
    </recommendedName>
</protein>
<dbReference type="SMART" id="SM00755">
    <property type="entry name" value="Grip"/>
    <property type="match status" value="1"/>
</dbReference>
<feature type="coiled-coil region" evidence="6">
    <location>
        <begin position="580"/>
        <end position="607"/>
    </location>
</feature>
<evidence type="ECO:0000259" key="8">
    <source>
        <dbReference type="PROSITE" id="PS50913"/>
    </source>
</evidence>
<dbReference type="PANTHER" id="PTHR23157">
    <property type="entry name" value="GRIP AND COILED-COIL DOMAIN-CONTAINING PROTEIN 1"/>
    <property type="match status" value="1"/>
</dbReference>
<evidence type="ECO:0000256" key="3">
    <source>
        <dbReference type="ARBA" id="ARBA00022490"/>
    </source>
</evidence>
<feature type="region of interest" description="Disordered" evidence="7">
    <location>
        <begin position="51"/>
        <end position="80"/>
    </location>
</feature>
<evidence type="ECO:0000256" key="1">
    <source>
        <dbReference type="ARBA" id="ARBA00004184"/>
    </source>
</evidence>
<dbReference type="OMA" id="AEMQAIN"/>
<proteinExistence type="predicted"/>
<keyword evidence="3" id="KW-0963">Cytoplasm</keyword>
<dbReference type="EMBL" id="LR899014">
    <property type="protein sequence ID" value="CAD7093427.1"/>
    <property type="molecule type" value="Genomic_DNA"/>
</dbReference>
<keyword evidence="10" id="KW-1185">Reference proteome</keyword>
<evidence type="ECO:0000256" key="4">
    <source>
        <dbReference type="ARBA" id="ARBA00023054"/>
    </source>
</evidence>
<evidence type="ECO:0000256" key="5">
    <source>
        <dbReference type="ARBA" id="ARBA00023136"/>
    </source>
</evidence>
<keyword evidence="5" id="KW-0472">Membrane</keyword>
<evidence type="ECO:0000256" key="7">
    <source>
        <dbReference type="SAM" id="MobiDB-lite"/>
    </source>
</evidence>
<dbReference type="Proteomes" id="UP000594454">
    <property type="component" value="Chromosome 6"/>
</dbReference>
<evidence type="ECO:0000256" key="2">
    <source>
        <dbReference type="ARBA" id="ARBA00004496"/>
    </source>
</evidence>
<evidence type="ECO:0000256" key="6">
    <source>
        <dbReference type="SAM" id="Coils"/>
    </source>
</evidence>